<evidence type="ECO:0000313" key="2">
    <source>
        <dbReference type="EMBL" id="MXN46095.1"/>
    </source>
</evidence>
<keyword evidence="1" id="KW-1133">Transmembrane helix</keyword>
<keyword evidence="1" id="KW-0812">Transmembrane</keyword>
<feature type="transmembrane region" description="Helical" evidence="1">
    <location>
        <begin position="42"/>
        <end position="62"/>
    </location>
</feature>
<protein>
    <submittedName>
        <fullName evidence="2">Uncharacterized protein</fullName>
    </submittedName>
</protein>
<name>A0A6N8SAJ6_9HYPH</name>
<dbReference type="RefSeq" id="WP_160859642.1">
    <property type="nucleotide sequence ID" value="NZ_WUMK01000004.1"/>
</dbReference>
<dbReference type="AlphaFoldDB" id="A0A6N8SAJ6"/>
<gene>
    <name evidence="2" type="ORF">GR138_12930</name>
</gene>
<evidence type="ECO:0000256" key="1">
    <source>
        <dbReference type="SAM" id="Phobius"/>
    </source>
</evidence>
<dbReference type="OrthoDB" id="9952374at2"/>
<proteinExistence type="predicted"/>
<accession>A0A6N8SAJ6</accession>
<comment type="caution">
    <text evidence="2">The sequence shown here is derived from an EMBL/GenBank/DDBJ whole genome shotgun (WGS) entry which is preliminary data.</text>
</comment>
<dbReference type="Proteomes" id="UP000435802">
    <property type="component" value="Unassembled WGS sequence"/>
</dbReference>
<dbReference type="EMBL" id="WUMK01000004">
    <property type="protein sequence ID" value="MXN46095.1"/>
    <property type="molecule type" value="Genomic_DNA"/>
</dbReference>
<keyword evidence="1" id="KW-0472">Membrane</keyword>
<reference evidence="2 3" key="1">
    <citation type="submission" date="2019-12" db="EMBL/GenBank/DDBJ databases">
        <title>Shinella kummerowiae sp. nov., a symbiotic bacterium isolated from root nodules of the herbal legume Kummerowia stipulacea.</title>
        <authorList>
            <person name="Gao J."/>
        </authorList>
    </citation>
    <scope>NUCLEOTIDE SEQUENCE [LARGE SCALE GENOMIC DNA]</scope>
    <source>
        <strain evidence="2 3">CCBAU 25048</strain>
    </source>
</reference>
<keyword evidence="3" id="KW-1185">Reference proteome</keyword>
<evidence type="ECO:0000313" key="3">
    <source>
        <dbReference type="Proteomes" id="UP000435802"/>
    </source>
</evidence>
<organism evidence="2 3">
    <name type="scientific">Shinella kummerowiae</name>
    <dbReference type="NCBI Taxonomy" id="417745"/>
    <lineage>
        <taxon>Bacteria</taxon>
        <taxon>Pseudomonadati</taxon>
        <taxon>Pseudomonadota</taxon>
        <taxon>Alphaproteobacteria</taxon>
        <taxon>Hyphomicrobiales</taxon>
        <taxon>Rhizobiaceae</taxon>
        <taxon>Shinella</taxon>
    </lineage>
</organism>
<sequence length="70" mass="7308">MLDRCGLAAHRECSCEPSAVPCRAHPEPIDIIEDANTGIATHGPICLAALAAIVWAITFYAATKFGTAAI</sequence>